<dbReference type="InterPro" id="IPR039196">
    <property type="entry name" value="Fmc1"/>
</dbReference>
<evidence type="ECO:0008006" key="3">
    <source>
        <dbReference type="Google" id="ProtNLM"/>
    </source>
</evidence>
<reference evidence="1" key="2">
    <citation type="submission" date="2021-01" db="EMBL/GenBank/DDBJ databases">
        <authorList>
            <person name="Schikora-Tamarit M.A."/>
        </authorList>
    </citation>
    <scope>NUCLEOTIDE SEQUENCE</scope>
    <source>
        <strain evidence="1">CBS6341</strain>
    </source>
</reference>
<evidence type="ECO:0000313" key="2">
    <source>
        <dbReference type="Proteomes" id="UP000769528"/>
    </source>
</evidence>
<accession>A0A9P8PFI3</accession>
<organism evidence="1 2">
    <name type="scientific">Wickerhamomyces mucosus</name>
    <dbReference type="NCBI Taxonomy" id="1378264"/>
    <lineage>
        <taxon>Eukaryota</taxon>
        <taxon>Fungi</taxon>
        <taxon>Dikarya</taxon>
        <taxon>Ascomycota</taxon>
        <taxon>Saccharomycotina</taxon>
        <taxon>Saccharomycetes</taxon>
        <taxon>Phaffomycetales</taxon>
        <taxon>Wickerhamomycetaceae</taxon>
        <taxon>Wickerhamomyces</taxon>
    </lineage>
</organism>
<dbReference type="Proteomes" id="UP000769528">
    <property type="component" value="Unassembled WGS sequence"/>
</dbReference>
<dbReference type="GO" id="GO:0033615">
    <property type="term" value="P:mitochondrial proton-transporting ATP synthase complex assembly"/>
    <property type="evidence" value="ECO:0007669"/>
    <property type="project" value="InterPro"/>
</dbReference>
<protein>
    <recommendedName>
        <fullName evidence="3">ATP synthase assembly factor FMC1, mitochondrial</fullName>
    </recommendedName>
</protein>
<dbReference type="GO" id="GO:0005759">
    <property type="term" value="C:mitochondrial matrix"/>
    <property type="evidence" value="ECO:0007669"/>
    <property type="project" value="TreeGrafter"/>
</dbReference>
<keyword evidence="2" id="KW-1185">Reference proteome</keyword>
<dbReference type="PANTHER" id="PTHR28015">
    <property type="entry name" value="ATP SYNTHASE ASSEMBLY FACTOR FMC1, MITOCHONDRIAL"/>
    <property type="match status" value="1"/>
</dbReference>
<sequence>MSSLSNAYKNLHKQLLINIKQSTKKQAAEDIKKRIALFTYQRINFLRDQTPESNSKVIEINKKIDQLQKQNEDPDVAIEPTLLNGVTLKEDNERNAIHINDIANFLSYQRTYQELIERYNPGLTMTQEDKIRKTANKVGFELPKDN</sequence>
<comment type="caution">
    <text evidence="1">The sequence shown here is derived from an EMBL/GenBank/DDBJ whole genome shotgun (WGS) entry which is preliminary data.</text>
</comment>
<dbReference type="EMBL" id="JAEUBF010001304">
    <property type="protein sequence ID" value="KAH3670317.1"/>
    <property type="molecule type" value="Genomic_DNA"/>
</dbReference>
<dbReference type="PANTHER" id="PTHR28015:SF1">
    <property type="entry name" value="ATP SYNTHASE ASSEMBLY FACTOR FMC1, MITOCHONDRIAL"/>
    <property type="match status" value="1"/>
</dbReference>
<dbReference type="Pfam" id="PF13233">
    <property type="entry name" value="Complex1_LYR_2"/>
    <property type="match status" value="1"/>
</dbReference>
<name>A0A9P8PFI3_9ASCO</name>
<dbReference type="OrthoDB" id="15893at2759"/>
<dbReference type="AlphaFoldDB" id="A0A9P8PFI3"/>
<proteinExistence type="predicted"/>
<gene>
    <name evidence="1" type="ORF">WICMUC_004886</name>
</gene>
<evidence type="ECO:0000313" key="1">
    <source>
        <dbReference type="EMBL" id="KAH3670317.1"/>
    </source>
</evidence>
<reference evidence="1" key="1">
    <citation type="journal article" date="2021" name="Open Biol.">
        <title>Shared evolutionary footprints suggest mitochondrial oxidative damage underlies multiple complex I losses in fungi.</title>
        <authorList>
            <person name="Schikora-Tamarit M.A."/>
            <person name="Marcet-Houben M."/>
            <person name="Nosek J."/>
            <person name="Gabaldon T."/>
        </authorList>
    </citation>
    <scope>NUCLEOTIDE SEQUENCE</scope>
    <source>
        <strain evidence="1">CBS6341</strain>
    </source>
</reference>